<protein>
    <submittedName>
        <fullName evidence="2">Kinase-like domain-containing protein</fullName>
    </submittedName>
</protein>
<feature type="non-terminal residue" evidence="2">
    <location>
        <position position="106"/>
    </location>
</feature>
<keyword evidence="3" id="KW-1185">Reference proteome</keyword>
<sequence length="106" mass="11914">VLHRDLKSLNVLIFNDWTATLCDFGFAELNSWTTSTMSKQGKVIGTYNWTAPEVIRDEHPKKTPPANVYSTGMVIYEILSTKVPLAEHTLLKVARAVTEQQRPSVP</sequence>
<dbReference type="GO" id="GO:0005524">
    <property type="term" value="F:ATP binding"/>
    <property type="evidence" value="ECO:0007669"/>
    <property type="project" value="InterPro"/>
</dbReference>
<feature type="non-terminal residue" evidence="2">
    <location>
        <position position="1"/>
    </location>
</feature>
<gene>
    <name evidence="2" type="ORF">JKP88DRAFT_133731</name>
</gene>
<dbReference type="GO" id="GO:0005737">
    <property type="term" value="C:cytoplasm"/>
    <property type="evidence" value="ECO:0007669"/>
    <property type="project" value="TreeGrafter"/>
</dbReference>
<evidence type="ECO:0000259" key="1">
    <source>
        <dbReference type="PROSITE" id="PS50011"/>
    </source>
</evidence>
<organism evidence="2 3">
    <name type="scientific">Tribonema minus</name>
    <dbReference type="NCBI Taxonomy" id="303371"/>
    <lineage>
        <taxon>Eukaryota</taxon>
        <taxon>Sar</taxon>
        <taxon>Stramenopiles</taxon>
        <taxon>Ochrophyta</taxon>
        <taxon>PX clade</taxon>
        <taxon>Xanthophyceae</taxon>
        <taxon>Tribonematales</taxon>
        <taxon>Tribonemataceae</taxon>
        <taxon>Tribonema</taxon>
    </lineage>
</organism>
<keyword evidence="2" id="KW-0418">Kinase</keyword>
<dbReference type="PROSITE" id="PS00108">
    <property type="entry name" value="PROTEIN_KINASE_ST"/>
    <property type="match status" value="1"/>
</dbReference>
<dbReference type="SUPFAM" id="SSF56112">
    <property type="entry name" value="Protein kinase-like (PK-like)"/>
    <property type="match status" value="1"/>
</dbReference>
<dbReference type="EMBL" id="JAFCMP010000112">
    <property type="protein sequence ID" value="KAG5186206.1"/>
    <property type="molecule type" value="Genomic_DNA"/>
</dbReference>
<dbReference type="OrthoDB" id="166708at2759"/>
<dbReference type="InterPro" id="IPR000719">
    <property type="entry name" value="Prot_kinase_dom"/>
</dbReference>
<dbReference type="InterPro" id="IPR050167">
    <property type="entry name" value="Ser_Thr_protein_kinase"/>
</dbReference>
<evidence type="ECO:0000313" key="2">
    <source>
        <dbReference type="EMBL" id="KAG5186206.1"/>
    </source>
</evidence>
<comment type="caution">
    <text evidence="2">The sequence shown here is derived from an EMBL/GenBank/DDBJ whole genome shotgun (WGS) entry which is preliminary data.</text>
</comment>
<keyword evidence="2" id="KW-0808">Transferase</keyword>
<proteinExistence type="predicted"/>
<evidence type="ECO:0000313" key="3">
    <source>
        <dbReference type="Proteomes" id="UP000664859"/>
    </source>
</evidence>
<dbReference type="GO" id="GO:0004672">
    <property type="term" value="F:protein kinase activity"/>
    <property type="evidence" value="ECO:0007669"/>
    <property type="project" value="InterPro"/>
</dbReference>
<dbReference type="Pfam" id="PF00069">
    <property type="entry name" value="Pkinase"/>
    <property type="match status" value="1"/>
</dbReference>
<feature type="domain" description="Protein kinase" evidence="1">
    <location>
        <begin position="1"/>
        <end position="106"/>
    </location>
</feature>
<dbReference type="Proteomes" id="UP000664859">
    <property type="component" value="Unassembled WGS sequence"/>
</dbReference>
<reference evidence="2" key="1">
    <citation type="submission" date="2021-02" db="EMBL/GenBank/DDBJ databases">
        <title>First Annotated Genome of the Yellow-green Alga Tribonema minus.</title>
        <authorList>
            <person name="Mahan K.M."/>
        </authorList>
    </citation>
    <scope>NUCLEOTIDE SEQUENCE</scope>
    <source>
        <strain evidence="2">UTEX B ZZ1240</strain>
    </source>
</reference>
<dbReference type="PROSITE" id="PS50011">
    <property type="entry name" value="PROTEIN_KINASE_DOM"/>
    <property type="match status" value="1"/>
</dbReference>
<dbReference type="PANTHER" id="PTHR23257">
    <property type="entry name" value="SERINE-THREONINE PROTEIN KINASE"/>
    <property type="match status" value="1"/>
</dbReference>
<dbReference type="InterPro" id="IPR008271">
    <property type="entry name" value="Ser/Thr_kinase_AS"/>
</dbReference>
<dbReference type="InterPro" id="IPR011009">
    <property type="entry name" value="Kinase-like_dom_sf"/>
</dbReference>
<accession>A0A836CJX7</accession>
<name>A0A836CJX7_9STRA</name>
<dbReference type="Gene3D" id="1.10.510.10">
    <property type="entry name" value="Transferase(Phosphotransferase) domain 1"/>
    <property type="match status" value="1"/>
</dbReference>
<dbReference type="AlphaFoldDB" id="A0A836CJX7"/>
<dbReference type="GO" id="GO:0007165">
    <property type="term" value="P:signal transduction"/>
    <property type="evidence" value="ECO:0007669"/>
    <property type="project" value="TreeGrafter"/>
</dbReference>